<dbReference type="InterPro" id="IPR051247">
    <property type="entry name" value="RLC_Component"/>
</dbReference>
<feature type="region of interest" description="Disordered" evidence="3">
    <location>
        <begin position="124"/>
        <end position="151"/>
    </location>
</feature>
<dbReference type="GO" id="GO:0016442">
    <property type="term" value="C:RISC complex"/>
    <property type="evidence" value="ECO:0007669"/>
    <property type="project" value="TreeGrafter"/>
</dbReference>
<dbReference type="GO" id="GO:0003725">
    <property type="term" value="F:double-stranded RNA binding"/>
    <property type="evidence" value="ECO:0007669"/>
    <property type="project" value="TreeGrafter"/>
</dbReference>
<dbReference type="PANTHER" id="PTHR46205:SF3">
    <property type="entry name" value="LOQUACIOUS, ISOFORM B"/>
    <property type="match status" value="1"/>
</dbReference>
<dbReference type="Pfam" id="PF00035">
    <property type="entry name" value="dsrm"/>
    <property type="match status" value="2"/>
</dbReference>
<dbReference type="AlphaFoldDB" id="A0A067PRG7"/>
<name>A0A067PRG7_9AGAM</name>
<feature type="domain" description="DRBM" evidence="4">
    <location>
        <begin position="81"/>
        <end position="149"/>
    </location>
</feature>
<evidence type="ECO:0000259" key="4">
    <source>
        <dbReference type="PROSITE" id="PS50137"/>
    </source>
</evidence>
<dbReference type="GO" id="GO:0035197">
    <property type="term" value="F:siRNA binding"/>
    <property type="evidence" value="ECO:0007669"/>
    <property type="project" value="TreeGrafter"/>
</dbReference>
<reference evidence="6" key="1">
    <citation type="journal article" date="2014" name="Proc. Natl. Acad. Sci. U.S.A.">
        <title>Extensive sampling of basidiomycete genomes demonstrates inadequacy of the white-rot/brown-rot paradigm for wood decay fungi.</title>
        <authorList>
            <person name="Riley R."/>
            <person name="Salamov A.A."/>
            <person name="Brown D.W."/>
            <person name="Nagy L.G."/>
            <person name="Floudas D."/>
            <person name="Held B.W."/>
            <person name="Levasseur A."/>
            <person name="Lombard V."/>
            <person name="Morin E."/>
            <person name="Otillar R."/>
            <person name="Lindquist E.A."/>
            <person name="Sun H."/>
            <person name="LaButti K.M."/>
            <person name="Schmutz J."/>
            <person name="Jabbour D."/>
            <person name="Luo H."/>
            <person name="Baker S.E."/>
            <person name="Pisabarro A.G."/>
            <person name="Walton J.D."/>
            <person name="Blanchette R.A."/>
            <person name="Henrissat B."/>
            <person name="Martin F."/>
            <person name="Cullen D."/>
            <person name="Hibbett D.S."/>
            <person name="Grigoriev I.V."/>
        </authorList>
    </citation>
    <scope>NUCLEOTIDE SEQUENCE [LARGE SCALE GENOMIC DNA]</scope>
    <source>
        <strain evidence="6">MUCL 33604</strain>
    </source>
</reference>
<evidence type="ECO:0000313" key="5">
    <source>
        <dbReference type="EMBL" id="KDQ53902.1"/>
    </source>
</evidence>
<dbReference type="GO" id="GO:0070920">
    <property type="term" value="P:regulation of regulatory ncRNA processing"/>
    <property type="evidence" value="ECO:0007669"/>
    <property type="project" value="TreeGrafter"/>
</dbReference>
<dbReference type="SMART" id="SM00358">
    <property type="entry name" value="DSRM"/>
    <property type="match status" value="2"/>
</dbReference>
<feature type="domain" description="DRBM" evidence="4">
    <location>
        <begin position="1"/>
        <end position="64"/>
    </location>
</feature>
<dbReference type="HOGENOM" id="CLU_1806446_0_0_1"/>
<evidence type="ECO:0000256" key="1">
    <source>
        <dbReference type="ARBA" id="ARBA00022884"/>
    </source>
</evidence>
<dbReference type="GO" id="GO:0070578">
    <property type="term" value="C:RISC-loading complex"/>
    <property type="evidence" value="ECO:0007669"/>
    <property type="project" value="TreeGrafter"/>
</dbReference>
<dbReference type="GO" id="GO:0005634">
    <property type="term" value="C:nucleus"/>
    <property type="evidence" value="ECO:0007669"/>
    <property type="project" value="TreeGrafter"/>
</dbReference>
<keyword evidence="6" id="KW-1185">Reference proteome</keyword>
<dbReference type="SUPFAM" id="SSF54768">
    <property type="entry name" value="dsRNA-binding domain-like"/>
    <property type="match status" value="2"/>
</dbReference>
<dbReference type="Gene3D" id="3.30.160.20">
    <property type="match status" value="2"/>
</dbReference>
<evidence type="ECO:0000313" key="6">
    <source>
        <dbReference type="Proteomes" id="UP000027265"/>
    </source>
</evidence>
<dbReference type="EMBL" id="KL197731">
    <property type="protein sequence ID" value="KDQ53902.1"/>
    <property type="molecule type" value="Genomic_DNA"/>
</dbReference>
<protein>
    <recommendedName>
        <fullName evidence="4">DRBM domain-containing protein</fullName>
    </recommendedName>
</protein>
<dbReference type="InterPro" id="IPR014720">
    <property type="entry name" value="dsRBD_dom"/>
</dbReference>
<organism evidence="5 6">
    <name type="scientific">Jaapia argillacea MUCL 33604</name>
    <dbReference type="NCBI Taxonomy" id="933084"/>
    <lineage>
        <taxon>Eukaryota</taxon>
        <taxon>Fungi</taxon>
        <taxon>Dikarya</taxon>
        <taxon>Basidiomycota</taxon>
        <taxon>Agaricomycotina</taxon>
        <taxon>Agaricomycetes</taxon>
        <taxon>Agaricomycetidae</taxon>
        <taxon>Jaapiales</taxon>
        <taxon>Jaapiaceae</taxon>
        <taxon>Jaapia</taxon>
    </lineage>
</organism>
<sequence>MPLHLIPQLLALTQFLESPSGPDNSKRWTSTCIVNGVEQGNGSAQNKRDAKYAAARQAILNLGWDQVPTRSPPPMSGTGRNHLTFINEIAAQQGLQVVFPPPVNTGPPNDPRWEVVCFVNGVEKGRGTGKSKQSAKDEAAREACRTMGWAS</sequence>
<dbReference type="CDD" id="cd10845">
    <property type="entry name" value="DSRM_RNAse_III_family"/>
    <property type="match status" value="1"/>
</dbReference>
<dbReference type="GO" id="GO:0030422">
    <property type="term" value="P:siRNA processing"/>
    <property type="evidence" value="ECO:0007669"/>
    <property type="project" value="TreeGrafter"/>
</dbReference>
<dbReference type="OrthoDB" id="112668at2759"/>
<dbReference type="PANTHER" id="PTHR46205">
    <property type="entry name" value="LOQUACIOUS, ISOFORM B"/>
    <property type="match status" value="1"/>
</dbReference>
<evidence type="ECO:0000256" key="3">
    <source>
        <dbReference type="SAM" id="MobiDB-lite"/>
    </source>
</evidence>
<keyword evidence="1 2" id="KW-0694">RNA-binding</keyword>
<gene>
    <name evidence="5" type="ORF">JAAARDRAFT_209671</name>
</gene>
<evidence type="ECO:0000256" key="2">
    <source>
        <dbReference type="PROSITE-ProRule" id="PRU00266"/>
    </source>
</evidence>
<dbReference type="PROSITE" id="PS50137">
    <property type="entry name" value="DS_RBD"/>
    <property type="match status" value="2"/>
</dbReference>
<dbReference type="InParanoid" id="A0A067PRG7"/>
<feature type="compositionally biased region" description="Basic and acidic residues" evidence="3">
    <location>
        <begin position="134"/>
        <end position="144"/>
    </location>
</feature>
<accession>A0A067PRG7</accession>
<dbReference type="GO" id="GO:0005737">
    <property type="term" value="C:cytoplasm"/>
    <property type="evidence" value="ECO:0007669"/>
    <property type="project" value="TreeGrafter"/>
</dbReference>
<dbReference type="Proteomes" id="UP000027265">
    <property type="component" value="Unassembled WGS sequence"/>
</dbReference>
<proteinExistence type="predicted"/>